<dbReference type="InterPro" id="IPR005674">
    <property type="entry name" value="CocE/Ser_esterase"/>
</dbReference>
<organism evidence="3 4">
    <name type="scientific">Acutalibacter muris</name>
    <dbReference type="NCBI Taxonomy" id="1796620"/>
    <lineage>
        <taxon>Bacteria</taxon>
        <taxon>Bacillati</taxon>
        <taxon>Bacillota</taxon>
        <taxon>Clostridia</taxon>
        <taxon>Eubacteriales</taxon>
        <taxon>Acutalibacteraceae</taxon>
        <taxon>Acutalibacter</taxon>
    </lineage>
</organism>
<dbReference type="NCBIfam" id="TIGR00976">
    <property type="entry name" value="CocE_NonD"/>
    <property type="match status" value="1"/>
</dbReference>
<dbReference type="Gene3D" id="1.10.3020.10">
    <property type="entry name" value="alpha-amino acid ester hydrolase ( Helical cap domain)"/>
    <property type="match status" value="1"/>
</dbReference>
<proteinExistence type="predicted"/>
<dbReference type="Gene3D" id="2.60.120.260">
    <property type="entry name" value="Galactose-binding domain-like"/>
    <property type="match status" value="1"/>
</dbReference>
<dbReference type="SMART" id="SM00939">
    <property type="entry name" value="PepX_C"/>
    <property type="match status" value="1"/>
</dbReference>
<sequence>MNLDDRLRAVINSYKSSGVPVRYTDIEEGEEWVPCKDGVRLRVFWFRPVGGRSWPTIVQRSCYPMAHEMYRVHGQELARRGYAYICQYCRGTGGSEGQWEPNINEPSDGADFIRWADGLNWVESIGYWGCSYLASTGWAITGALPAKVKSMLLSHYGTERFTSAYQSGLFRHDILTAWAMGNAGREIKADYLKSCRYRPHVEVDKALWGGELPWYREWVTNTHGSDPYWKEGFWKFMSDAPRKLKVPVCIVEGWYDHHLGSALESFKNLSLEAAAHSRLVIGCWNHGFQPCAQGKVQEHLENDEVHQVLDWFGETLLEKKSPARRVDWYVIGEDAWRSWSDIPAGQTELVFYLDAGRKRLEGKAEADREISYQYDPENPVMSRGAESLFASFQEVGSLEQPEPDYRPDVVSFLSEPLEQSVTLLGEAKVELFVKSTAEDTAFTAKLMEVTSEGKAYNIRGSIATLAYETPYVPGEVRKITVSMWAAAYQIQSGSRLRLDISSSDFPQYAIHPNLPGIWAKQESTQTACQTILTGESYPSRAVLPVGE</sequence>
<dbReference type="Pfam" id="PF02129">
    <property type="entry name" value="Peptidase_S15"/>
    <property type="match status" value="1"/>
</dbReference>
<keyword evidence="4" id="KW-1185">Reference proteome</keyword>
<gene>
    <name evidence="3" type="ORF">ADH66_15785</name>
</gene>
<protein>
    <recommendedName>
        <fullName evidence="2">Xaa-Pro dipeptidyl-peptidase C-terminal domain-containing protein</fullName>
    </recommendedName>
</protein>
<dbReference type="InterPro" id="IPR029058">
    <property type="entry name" value="AB_hydrolase_fold"/>
</dbReference>
<dbReference type="Pfam" id="PF08530">
    <property type="entry name" value="PepX_C"/>
    <property type="match status" value="1"/>
</dbReference>
<dbReference type="Gene3D" id="3.40.50.1820">
    <property type="entry name" value="alpha/beta hydrolase"/>
    <property type="match status" value="1"/>
</dbReference>
<evidence type="ECO:0000313" key="4">
    <source>
        <dbReference type="Proteomes" id="UP000196710"/>
    </source>
</evidence>
<dbReference type="EMBL" id="CP021422">
    <property type="protein sequence ID" value="ASB41987.1"/>
    <property type="molecule type" value="Genomic_DNA"/>
</dbReference>
<dbReference type="InterPro" id="IPR013736">
    <property type="entry name" value="Xaa-Pro_dipept_C"/>
</dbReference>
<dbReference type="InterPro" id="IPR000383">
    <property type="entry name" value="Xaa-Pro-like_dom"/>
</dbReference>
<accession>A0ABM6L901</accession>
<reference evidence="4" key="1">
    <citation type="submission" date="2017-05" db="EMBL/GenBank/DDBJ databases">
        <title>Improved OligoMM genomes.</title>
        <authorList>
            <person name="Garzetti D."/>
        </authorList>
    </citation>
    <scope>NUCLEOTIDE SEQUENCE [LARGE SCALE GENOMIC DNA]</scope>
    <source>
        <strain evidence="4">KB18</strain>
    </source>
</reference>
<keyword evidence="1" id="KW-0378">Hydrolase</keyword>
<evidence type="ECO:0000256" key="1">
    <source>
        <dbReference type="ARBA" id="ARBA00022801"/>
    </source>
</evidence>
<evidence type="ECO:0000259" key="2">
    <source>
        <dbReference type="SMART" id="SM00939"/>
    </source>
</evidence>
<dbReference type="SUPFAM" id="SSF53474">
    <property type="entry name" value="alpha/beta-Hydrolases"/>
    <property type="match status" value="1"/>
</dbReference>
<dbReference type="SUPFAM" id="SSF49785">
    <property type="entry name" value="Galactose-binding domain-like"/>
    <property type="match status" value="1"/>
</dbReference>
<evidence type="ECO:0000313" key="3">
    <source>
        <dbReference type="EMBL" id="ASB41987.1"/>
    </source>
</evidence>
<dbReference type="InterPro" id="IPR008979">
    <property type="entry name" value="Galactose-bd-like_sf"/>
</dbReference>
<name>A0ABM6L901_9FIRM</name>
<feature type="domain" description="Xaa-Pro dipeptidyl-peptidase C-terminal" evidence="2">
    <location>
        <begin position="309"/>
        <end position="542"/>
    </location>
</feature>
<dbReference type="Proteomes" id="UP000196710">
    <property type="component" value="Chromosome"/>
</dbReference>